<name>A0A1Y6K5J2_9CHLR</name>
<dbReference type="KEGG" id="abat:CFX1CAM_1848"/>
<evidence type="ECO:0000313" key="2">
    <source>
        <dbReference type="EMBL" id="SMX54913.1"/>
    </source>
</evidence>
<reference evidence="3" key="1">
    <citation type="submission" date="2017-05" db="EMBL/GenBank/DDBJ databases">
        <authorList>
            <person name="Kirkegaard R."/>
            <person name="Mcilroy J S."/>
        </authorList>
    </citation>
    <scope>NUCLEOTIDE SEQUENCE [LARGE SCALE GENOMIC DNA]</scope>
</reference>
<dbReference type="EMBL" id="LT859958">
    <property type="protein sequence ID" value="SMX54913.1"/>
    <property type="molecule type" value="Genomic_DNA"/>
</dbReference>
<dbReference type="Proteomes" id="UP000195514">
    <property type="component" value="Chromosome I"/>
</dbReference>
<dbReference type="AlphaFoldDB" id="A0A1Y6K5J2"/>
<sequence>MAPFINTMKTRGRDTEAPMVGVLFEPVLVIITLSRVLNREEIMGFLSC</sequence>
<keyword evidence="1" id="KW-1133">Transmembrane helix</keyword>
<evidence type="ECO:0000313" key="3">
    <source>
        <dbReference type="Proteomes" id="UP000195514"/>
    </source>
</evidence>
<keyword evidence="1" id="KW-0812">Transmembrane</keyword>
<proteinExistence type="predicted"/>
<keyword evidence="3" id="KW-1185">Reference proteome</keyword>
<gene>
    <name evidence="2" type="ORF">CFX1CAM_1848</name>
</gene>
<accession>A0A1Y6K5J2</accession>
<keyword evidence="1" id="KW-0472">Membrane</keyword>
<feature type="transmembrane region" description="Helical" evidence="1">
    <location>
        <begin position="20"/>
        <end position="37"/>
    </location>
</feature>
<protein>
    <submittedName>
        <fullName evidence="2">Uncharacterized protein</fullName>
    </submittedName>
</protein>
<evidence type="ECO:0000256" key="1">
    <source>
        <dbReference type="SAM" id="Phobius"/>
    </source>
</evidence>
<organism evidence="2 3">
    <name type="scientific">Candidatus Brevifilum fermentans</name>
    <dbReference type="NCBI Taxonomy" id="1986204"/>
    <lineage>
        <taxon>Bacteria</taxon>
        <taxon>Bacillati</taxon>
        <taxon>Chloroflexota</taxon>
        <taxon>Anaerolineae</taxon>
        <taxon>Anaerolineales</taxon>
        <taxon>Anaerolineaceae</taxon>
        <taxon>Candidatus Brevifilum</taxon>
    </lineage>
</organism>